<dbReference type="AlphaFoldDB" id="A0A653DWI7"/>
<organism evidence="1 2">
    <name type="scientific">Callosobruchus maculatus</name>
    <name type="common">Southern cowpea weevil</name>
    <name type="synonym">Pulse bruchid</name>
    <dbReference type="NCBI Taxonomy" id="64391"/>
    <lineage>
        <taxon>Eukaryota</taxon>
        <taxon>Metazoa</taxon>
        <taxon>Ecdysozoa</taxon>
        <taxon>Arthropoda</taxon>
        <taxon>Hexapoda</taxon>
        <taxon>Insecta</taxon>
        <taxon>Pterygota</taxon>
        <taxon>Neoptera</taxon>
        <taxon>Endopterygota</taxon>
        <taxon>Coleoptera</taxon>
        <taxon>Polyphaga</taxon>
        <taxon>Cucujiformia</taxon>
        <taxon>Chrysomeloidea</taxon>
        <taxon>Chrysomelidae</taxon>
        <taxon>Bruchinae</taxon>
        <taxon>Bruchini</taxon>
        <taxon>Callosobruchus</taxon>
    </lineage>
</organism>
<protein>
    <submittedName>
        <fullName evidence="1">Uncharacterized protein</fullName>
    </submittedName>
</protein>
<gene>
    <name evidence="1" type="ORF">CALMAC_LOCUS21095</name>
</gene>
<dbReference type="Proteomes" id="UP000410492">
    <property type="component" value="Unassembled WGS sequence"/>
</dbReference>
<evidence type="ECO:0000313" key="2">
    <source>
        <dbReference type="Proteomes" id="UP000410492"/>
    </source>
</evidence>
<reference evidence="1 2" key="1">
    <citation type="submission" date="2019-01" db="EMBL/GenBank/DDBJ databases">
        <authorList>
            <person name="Sayadi A."/>
        </authorList>
    </citation>
    <scope>NUCLEOTIDE SEQUENCE [LARGE SCALE GENOMIC DNA]</scope>
</reference>
<keyword evidence="2" id="KW-1185">Reference proteome</keyword>
<name>A0A653DWI7_CALMS</name>
<evidence type="ECO:0000313" key="1">
    <source>
        <dbReference type="EMBL" id="VEN64608.1"/>
    </source>
</evidence>
<proteinExistence type="predicted"/>
<dbReference type="EMBL" id="CAACVG010015598">
    <property type="protein sequence ID" value="VEN64608.1"/>
    <property type="molecule type" value="Genomic_DNA"/>
</dbReference>
<accession>A0A653DWI7</accession>
<sequence length="51" mass="5923">MVHMSTTLKLLKISVLLLKIIVRRLVCLILSQLRWTPKDQRSEQGCLKGYV</sequence>